<feature type="transmembrane region" description="Helical" evidence="1">
    <location>
        <begin position="12"/>
        <end position="31"/>
    </location>
</feature>
<evidence type="ECO:0000256" key="1">
    <source>
        <dbReference type="SAM" id="Phobius"/>
    </source>
</evidence>
<dbReference type="AlphaFoldDB" id="A0A4R6VFG4"/>
<evidence type="ECO:0000313" key="3">
    <source>
        <dbReference type="Proteomes" id="UP000295705"/>
    </source>
</evidence>
<keyword evidence="1" id="KW-1133">Transmembrane helix</keyword>
<name>A0A4R6VFG4_9PSEU</name>
<reference evidence="2 3" key="1">
    <citation type="submission" date="2019-03" db="EMBL/GenBank/DDBJ databases">
        <title>Genomic Encyclopedia of Type Strains, Phase IV (KMG-IV): sequencing the most valuable type-strain genomes for metagenomic binning, comparative biology and taxonomic classification.</title>
        <authorList>
            <person name="Goeker M."/>
        </authorList>
    </citation>
    <scope>NUCLEOTIDE SEQUENCE [LARGE SCALE GENOMIC DNA]</scope>
    <source>
        <strain evidence="2 3">DSM 45775</strain>
    </source>
</reference>
<accession>A0A4R6VFG4</accession>
<evidence type="ECO:0008006" key="4">
    <source>
        <dbReference type="Google" id="ProtNLM"/>
    </source>
</evidence>
<feature type="transmembrane region" description="Helical" evidence="1">
    <location>
        <begin position="182"/>
        <end position="199"/>
    </location>
</feature>
<organism evidence="2 3">
    <name type="scientific">Actinomycetospora succinea</name>
    <dbReference type="NCBI Taxonomy" id="663603"/>
    <lineage>
        <taxon>Bacteria</taxon>
        <taxon>Bacillati</taxon>
        <taxon>Actinomycetota</taxon>
        <taxon>Actinomycetes</taxon>
        <taxon>Pseudonocardiales</taxon>
        <taxon>Pseudonocardiaceae</taxon>
        <taxon>Actinomycetospora</taxon>
    </lineage>
</organism>
<keyword evidence="1" id="KW-0812">Transmembrane</keyword>
<feature type="transmembrane region" description="Helical" evidence="1">
    <location>
        <begin position="37"/>
        <end position="56"/>
    </location>
</feature>
<keyword evidence="1" id="KW-0472">Membrane</keyword>
<feature type="transmembrane region" description="Helical" evidence="1">
    <location>
        <begin position="99"/>
        <end position="119"/>
    </location>
</feature>
<protein>
    <recommendedName>
        <fullName evidence="4">Intracellular septation protein A</fullName>
    </recommendedName>
</protein>
<keyword evidence="3" id="KW-1185">Reference proteome</keyword>
<proteinExistence type="predicted"/>
<gene>
    <name evidence="2" type="ORF">EV188_105265</name>
</gene>
<sequence>MIGASKAGDDHCMSFLKVLTGFVPWIVFTLAASRLGAGAVGVACLLALVVAVGLIIRSVRHGESPKLLEVVAAVVFLVLGVVAFAVPASDAFLAGYGRALAAVILAVTIFATLPVMPFTEQYARESVPREFWTSPRFRAINRRISAVWGAAIAVMAVSHVVAGALDTPGSGGGVLSRPVDLVFNWVVPGLLIWAAVAFTQKAQAGAKAEQQAHANGAHEATARG</sequence>
<feature type="transmembrane region" description="Helical" evidence="1">
    <location>
        <begin position="140"/>
        <end position="162"/>
    </location>
</feature>
<dbReference type="Proteomes" id="UP000295705">
    <property type="component" value="Unassembled WGS sequence"/>
</dbReference>
<evidence type="ECO:0000313" key="2">
    <source>
        <dbReference type="EMBL" id="TDQ55867.1"/>
    </source>
</evidence>
<dbReference type="EMBL" id="SNYO01000005">
    <property type="protein sequence ID" value="TDQ55867.1"/>
    <property type="molecule type" value="Genomic_DNA"/>
</dbReference>
<feature type="transmembrane region" description="Helical" evidence="1">
    <location>
        <begin position="68"/>
        <end position="87"/>
    </location>
</feature>
<comment type="caution">
    <text evidence="2">The sequence shown here is derived from an EMBL/GenBank/DDBJ whole genome shotgun (WGS) entry which is preliminary data.</text>
</comment>